<dbReference type="InterPro" id="IPR011701">
    <property type="entry name" value="MFS"/>
</dbReference>
<comment type="subcellular location">
    <subcellularLocation>
        <location evidence="1">Membrane</location>
        <topology evidence="1">Multi-pass membrane protein</topology>
    </subcellularLocation>
</comment>
<feature type="transmembrane region" description="Helical" evidence="5">
    <location>
        <begin position="387"/>
        <end position="406"/>
    </location>
</feature>
<proteinExistence type="predicted"/>
<dbReference type="GO" id="GO:0022857">
    <property type="term" value="F:transmembrane transporter activity"/>
    <property type="evidence" value="ECO:0007669"/>
    <property type="project" value="InterPro"/>
</dbReference>
<evidence type="ECO:0000256" key="3">
    <source>
        <dbReference type="ARBA" id="ARBA00022989"/>
    </source>
</evidence>
<keyword evidence="4 5" id="KW-0472">Membrane</keyword>
<feature type="transmembrane region" description="Helical" evidence="5">
    <location>
        <begin position="319"/>
        <end position="344"/>
    </location>
</feature>
<dbReference type="EMBL" id="CACVBS010000112">
    <property type="protein sequence ID" value="CAA7271802.1"/>
    <property type="molecule type" value="Genomic_DNA"/>
</dbReference>
<feature type="transmembrane region" description="Helical" evidence="5">
    <location>
        <begin position="45"/>
        <end position="67"/>
    </location>
</feature>
<dbReference type="Pfam" id="PF07690">
    <property type="entry name" value="MFS_1"/>
    <property type="match status" value="1"/>
</dbReference>
<dbReference type="OrthoDB" id="410267at2759"/>
<dbReference type="PANTHER" id="PTHR21576:SF158">
    <property type="entry name" value="RIBOSOMAL RNA-PROCESSING PROTEIN 12-LIKE CONSERVED DOMAIN-CONTAINING PROTEIN"/>
    <property type="match status" value="1"/>
</dbReference>
<dbReference type="AlphaFoldDB" id="A0A8S0Y168"/>
<reference evidence="6 7" key="1">
    <citation type="submission" date="2020-01" db="EMBL/GenBank/DDBJ databases">
        <authorList>
            <person name="Gupta K D."/>
        </authorList>
    </citation>
    <scope>NUCLEOTIDE SEQUENCE [LARGE SCALE GENOMIC DNA]</scope>
</reference>
<name>A0A8S0Y168_CYCAE</name>
<feature type="transmembrane region" description="Helical" evidence="5">
    <location>
        <begin position="144"/>
        <end position="168"/>
    </location>
</feature>
<gene>
    <name evidence="6" type="ORF">AAE3_LOCUS13802</name>
</gene>
<dbReference type="Proteomes" id="UP000467700">
    <property type="component" value="Unassembled WGS sequence"/>
</dbReference>
<dbReference type="PANTHER" id="PTHR21576">
    <property type="entry name" value="UNCHARACTERIZED NODULIN-LIKE PROTEIN"/>
    <property type="match status" value="1"/>
</dbReference>
<comment type="caution">
    <text evidence="6">The sequence shown here is derived from an EMBL/GenBank/DDBJ whole genome shotgun (WGS) entry which is preliminary data.</text>
</comment>
<feature type="transmembrane region" description="Helical" evidence="5">
    <location>
        <begin position="426"/>
        <end position="445"/>
    </location>
</feature>
<dbReference type="InterPro" id="IPR036259">
    <property type="entry name" value="MFS_trans_sf"/>
</dbReference>
<keyword evidence="2 5" id="KW-0812">Transmembrane</keyword>
<sequence>MASNVRRVLLCSSIALNALCAGGMFTFPLISPVLAAHCKLSQPQLTTIILAGMMSQYTIAALVGSVIDRYGPGVCSLISALSFSSGFGGFAFEVYRNPDALPESATALFYRFTFFFLLVGLGSVFGYFSALFAASKSFPNYGGVASGTSLAFFGLSPLCFSVIASAFFTDSAGALNVTHYMGFIALLTTFVYTLGFINMQAVPPSSDNFTHVEFNNHEGHREEERPLLPPKRAVDPTVPELLQKTDFWLIALVCVLILGVCEMIISNIVLPNSATASQVNLISIANTISRISVGPLADFISPVAAYLPTGAQISPRKHIVSRFAFLSGSATLLVFTFTWMVYGVRNQGDIWVLSVGTGLSYSAVFTILPSLISSLWGMQNMARNFGFMMYAPFIGTPVFSYMYAFISASHAQPGEMCTGRSCWQLTFYFAIGTSIIALFASFTLWSRWRGRI</sequence>
<keyword evidence="3 5" id="KW-1133">Transmembrane helix</keyword>
<dbReference type="SUPFAM" id="SSF103473">
    <property type="entry name" value="MFS general substrate transporter"/>
    <property type="match status" value="1"/>
</dbReference>
<feature type="transmembrane region" description="Helical" evidence="5">
    <location>
        <begin position="350"/>
        <end position="375"/>
    </location>
</feature>
<evidence type="ECO:0000256" key="4">
    <source>
        <dbReference type="ARBA" id="ARBA00023136"/>
    </source>
</evidence>
<feature type="transmembrane region" description="Helical" evidence="5">
    <location>
        <begin position="180"/>
        <end position="197"/>
    </location>
</feature>
<evidence type="ECO:0000313" key="7">
    <source>
        <dbReference type="Proteomes" id="UP000467700"/>
    </source>
</evidence>
<evidence type="ECO:0000256" key="5">
    <source>
        <dbReference type="SAM" id="Phobius"/>
    </source>
</evidence>
<organism evidence="6 7">
    <name type="scientific">Cyclocybe aegerita</name>
    <name type="common">Black poplar mushroom</name>
    <name type="synonym">Agrocybe aegerita</name>
    <dbReference type="NCBI Taxonomy" id="1973307"/>
    <lineage>
        <taxon>Eukaryota</taxon>
        <taxon>Fungi</taxon>
        <taxon>Dikarya</taxon>
        <taxon>Basidiomycota</taxon>
        <taxon>Agaricomycotina</taxon>
        <taxon>Agaricomycetes</taxon>
        <taxon>Agaricomycetidae</taxon>
        <taxon>Agaricales</taxon>
        <taxon>Agaricineae</taxon>
        <taxon>Bolbitiaceae</taxon>
        <taxon>Cyclocybe</taxon>
    </lineage>
</organism>
<keyword evidence="7" id="KW-1185">Reference proteome</keyword>
<dbReference type="GO" id="GO:0000329">
    <property type="term" value="C:fungal-type vacuole membrane"/>
    <property type="evidence" value="ECO:0007669"/>
    <property type="project" value="TreeGrafter"/>
</dbReference>
<evidence type="ECO:0000256" key="2">
    <source>
        <dbReference type="ARBA" id="ARBA00022692"/>
    </source>
</evidence>
<evidence type="ECO:0008006" key="8">
    <source>
        <dbReference type="Google" id="ProtNLM"/>
    </source>
</evidence>
<feature type="transmembrane region" description="Helical" evidence="5">
    <location>
        <begin position="247"/>
        <end position="268"/>
    </location>
</feature>
<accession>A0A8S0Y168</accession>
<evidence type="ECO:0000256" key="1">
    <source>
        <dbReference type="ARBA" id="ARBA00004141"/>
    </source>
</evidence>
<feature type="transmembrane region" description="Helical" evidence="5">
    <location>
        <begin position="112"/>
        <end position="132"/>
    </location>
</feature>
<protein>
    <recommendedName>
        <fullName evidence="8">MFS general substrate transporter</fullName>
    </recommendedName>
</protein>
<dbReference type="Gene3D" id="1.20.1250.20">
    <property type="entry name" value="MFS general substrate transporter like domains"/>
    <property type="match status" value="1"/>
</dbReference>
<evidence type="ECO:0000313" key="6">
    <source>
        <dbReference type="EMBL" id="CAA7271802.1"/>
    </source>
</evidence>